<dbReference type="EMBL" id="CP016540">
    <property type="protein sequence ID" value="ANU25614.1"/>
    <property type="molecule type" value="Genomic_DNA"/>
</dbReference>
<evidence type="ECO:0000259" key="1">
    <source>
        <dbReference type="Pfam" id="PF12708"/>
    </source>
</evidence>
<dbReference type="InterPro" id="IPR012334">
    <property type="entry name" value="Pectin_lyas_fold"/>
</dbReference>
<dbReference type="Gene3D" id="2.160.20.10">
    <property type="entry name" value="Single-stranded right-handed beta-helix, Pectin lyase-like"/>
    <property type="match status" value="1"/>
</dbReference>
<feature type="domain" description="Rhamnogalacturonase A/B/Epimerase-like pectate lyase" evidence="1">
    <location>
        <begin position="108"/>
        <end position="340"/>
    </location>
</feature>
<proteinExistence type="predicted"/>
<accession>A0A1B1RXE6</accession>
<keyword evidence="3" id="KW-1185">Reference proteome</keyword>
<dbReference type="STRING" id="1302659.I858_000795"/>
<evidence type="ECO:0000313" key="3">
    <source>
        <dbReference type="Proteomes" id="UP000053354"/>
    </source>
</evidence>
<dbReference type="AlphaFoldDB" id="A0A1B1RXE6"/>
<protein>
    <submittedName>
        <fullName evidence="2">Pectate lyase</fullName>
    </submittedName>
</protein>
<dbReference type="KEGG" id="pll:I858_000795"/>
<keyword evidence="2" id="KW-0456">Lyase</keyword>
<dbReference type="RefSeq" id="WP_065524883.1">
    <property type="nucleotide sequence ID" value="NZ_CP016540.2"/>
</dbReference>
<dbReference type="OrthoDB" id="2501352at2"/>
<name>A0A1B1RXE6_9BACL</name>
<gene>
    <name evidence="2" type="ORF">I858_000795</name>
</gene>
<evidence type="ECO:0000313" key="2">
    <source>
        <dbReference type="EMBL" id="ANU25614.1"/>
    </source>
</evidence>
<dbReference type="InterPro" id="IPR024535">
    <property type="entry name" value="RHGA/B-epi-like_pectate_lyase"/>
</dbReference>
<organism evidence="2 3">
    <name type="scientific">Planococcus versutus</name>
    <dbReference type="NCBI Taxonomy" id="1302659"/>
    <lineage>
        <taxon>Bacteria</taxon>
        <taxon>Bacillati</taxon>
        <taxon>Bacillota</taxon>
        <taxon>Bacilli</taxon>
        <taxon>Bacillales</taxon>
        <taxon>Caryophanaceae</taxon>
        <taxon>Planococcus</taxon>
    </lineage>
</organism>
<dbReference type="Pfam" id="PF12708">
    <property type="entry name" value="Pect-lyase_RHGA_epim"/>
    <property type="match status" value="1"/>
</dbReference>
<dbReference type="InterPro" id="IPR011050">
    <property type="entry name" value="Pectin_lyase_fold/virulence"/>
</dbReference>
<reference evidence="2" key="1">
    <citation type="submission" date="2016-10" db="EMBL/GenBank/DDBJ databases">
        <authorList>
            <person name="See-Too W.S."/>
        </authorList>
    </citation>
    <scope>NUCLEOTIDE SEQUENCE</scope>
    <source>
        <strain evidence="2">L10.15</strain>
    </source>
</reference>
<sequence length="517" mass="57967">MRLEKQHDPRLNAAWIDHYLENRIPLKEITYETEQFFNEIKKDFAVSKYTRQKKTITQRLWSLIAEQFNPEDEYHYKSKVSENQLVPSWKDQLDREYRKLKSTIDDSVSVSDFGAIGDGQTDCSAAFKKALANGNREVNIPAGVFIVDGLRLPSWTRLVGAGKGRTILKLHPKASRKKRLITNRNYVAGNRNISVENLTLDWNIERLGDIENTSSGGNYSSCLTYANLLYGWVINVEALNPGLHCFDITAPLYNYAGDGLRAKGGSRFVWLDGVNGSGFGDDGVTTHHSDYVFISNCHFSDPSGRSHEKGFSNSNGFEVDDGSRHVWLVNNSSTRCFGGIEIKAHADSSAASGVYISGHLSVHDNRSFNFRHIGHHKKDEPESRSAFNIRAQKLVSIEPTETALYKNSSPRSLVVSGYRNVAINRFLFVGDPEYDYQRQTAVAIQYRAAFVSLTNGVIEGFTTADSDITVFGGEQSANSVRIQTILSLGSAKQVVMVGKESKLVRLKDVRRRSRYLL</sequence>
<dbReference type="Proteomes" id="UP000053354">
    <property type="component" value="Chromosome"/>
</dbReference>
<dbReference type="GO" id="GO:0016829">
    <property type="term" value="F:lyase activity"/>
    <property type="evidence" value="ECO:0007669"/>
    <property type="project" value="UniProtKB-KW"/>
</dbReference>
<dbReference type="SUPFAM" id="SSF51126">
    <property type="entry name" value="Pectin lyase-like"/>
    <property type="match status" value="1"/>
</dbReference>